<reference evidence="2 3" key="1">
    <citation type="submission" date="2016-10" db="EMBL/GenBank/DDBJ databases">
        <authorList>
            <person name="de Groot N.N."/>
        </authorList>
    </citation>
    <scope>NUCLEOTIDE SEQUENCE [LARGE SCALE GENOMIC DNA]</scope>
    <source>
        <strain evidence="2 3">IBRC-M10418</strain>
    </source>
</reference>
<dbReference type="EMBL" id="FNWU01000024">
    <property type="protein sequence ID" value="SEH66240.1"/>
    <property type="molecule type" value="Genomic_DNA"/>
</dbReference>
<dbReference type="STRING" id="1267564.SAMN05192561_1247"/>
<accession>A0A1H6K011</accession>
<dbReference type="Proteomes" id="UP000199215">
    <property type="component" value="Unassembled WGS sequence"/>
</dbReference>
<gene>
    <name evidence="2" type="ORF">SAMN05192561_1247</name>
</gene>
<evidence type="ECO:0000313" key="2">
    <source>
        <dbReference type="EMBL" id="SEH66240.1"/>
    </source>
</evidence>
<name>A0A1H6K011_9EURY</name>
<evidence type="ECO:0000313" key="3">
    <source>
        <dbReference type="Proteomes" id="UP000199215"/>
    </source>
</evidence>
<sequence length="55" mass="5654">MPTGMRSEADDAVEPSAGERPELSVCEGAPGTTVFTESGNSDGWIAIDGAVEVTR</sequence>
<protein>
    <submittedName>
        <fullName evidence="2">Uncharacterized protein</fullName>
    </submittedName>
</protein>
<dbReference type="AlphaFoldDB" id="A0A1H6K011"/>
<keyword evidence="3" id="KW-1185">Reference proteome</keyword>
<dbReference type="OrthoDB" id="204433at2157"/>
<feature type="region of interest" description="Disordered" evidence="1">
    <location>
        <begin position="1"/>
        <end position="42"/>
    </location>
</feature>
<proteinExistence type="predicted"/>
<dbReference type="RefSeq" id="WP_177167536.1">
    <property type="nucleotide sequence ID" value="NZ_FNWU01000024.1"/>
</dbReference>
<evidence type="ECO:0000256" key="1">
    <source>
        <dbReference type="SAM" id="MobiDB-lite"/>
    </source>
</evidence>
<organism evidence="2 3">
    <name type="scientific">Halopenitus malekzadehii</name>
    <dbReference type="NCBI Taxonomy" id="1267564"/>
    <lineage>
        <taxon>Archaea</taxon>
        <taxon>Methanobacteriati</taxon>
        <taxon>Methanobacteriota</taxon>
        <taxon>Stenosarchaea group</taxon>
        <taxon>Halobacteria</taxon>
        <taxon>Halobacteriales</taxon>
        <taxon>Haloferacaceae</taxon>
        <taxon>Halopenitus</taxon>
    </lineage>
</organism>